<protein>
    <submittedName>
        <fullName evidence="1">Uncharacterized protein</fullName>
    </submittedName>
</protein>
<dbReference type="EMBL" id="DF973123">
    <property type="protein sequence ID" value="GAU12550.1"/>
    <property type="molecule type" value="Genomic_DNA"/>
</dbReference>
<dbReference type="InterPro" id="IPR023214">
    <property type="entry name" value="HAD_sf"/>
</dbReference>
<reference evidence="2" key="1">
    <citation type="journal article" date="2017" name="Front. Plant Sci.">
        <title>Climate Clever Clovers: New Paradigm to Reduce the Environmental Footprint of Ruminants by Breeding Low Methanogenic Forages Utilizing Haplotype Variation.</title>
        <authorList>
            <person name="Kaur P."/>
            <person name="Appels R."/>
            <person name="Bayer P.E."/>
            <person name="Keeble-Gagnere G."/>
            <person name="Wang J."/>
            <person name="Hirakawa H."/>
            <person name="Shirasawa K."/>
            <person name="Vercoe P."/>
            <person name="Stefanova K."/>
            <person name="Durmic Z."/>
            <person name="Nichols P."/>
            <person name="Revell C."/>
            <person name="Isobe S.N."/>
            <person name="Edwards D."/>
            <person name="Erskine W."/>
        </authorList>
    </citation>
    <scope>NUCLEOTIDE SEQUENCE [LARGE SCALE GENOMIC DNA]</scope>
    <source>
        <strain evidence="2">cv. Daliak</strain>
    </source>
</reference>
<dbReference type="PANTHER" id="PTHR35134">
    <property type="entry name" value="NUCLEOTIDASE YQFW-RELATED"/>
    <property type="match status" value="1"/>
</dbReference>
<keyword evidence="2" id="KW-1185">Reference proteome</keyword>
<dbReference type="InterPro" id="IPR052419">
    <property type="entry name" value="5_3-deoxyribonucleotidase-like"/>
</dbReference>
<evidence type="ECO:0000313" key="2">
    <source>
        <dbReference type="Proteomes" id="UP000242715"/>
    </source>
</evidence>
<proteinExistence type="predicted"/>
<dbReference type="Proteomes" id="UP000242715">
    <property type="component" value="Unassembled WGS sequence"/>
</dbReference>
<name>A0A2Z6LUZ4_TRISU</name>
<sequence length="71" mass="8205">MSLNAKVLIDDNPRYAIVCAKIGMKVLLFYYEESYPWSKSELVDKHPLVTKVKNWKEVEQQLMSMIGLIAS</sequence>
<gene>
    <name evidence="1" type="ORF">TSUD_182640</name>
</gene>
<dbReference type="AlphaFoldDB" id="A0A2Z6LUZ4"/>
<accession>A0A2Z6LUZ4</accession>
<dbReference type="Gene3D" id="3.40.50.1000">
    <property type="entry name" value="HAD superfamily/HAD-like"/>
    <property type="match status" value="1"/>
</dbReference>
<dbReference type="PANTHER" id="PTHR35134:SF2">
    <property type="entry name" value="NUCLEOTIDASE YQFW-RELATED"/>
    <property type="match status" value="1"/>
</dbReference>
<evidence type="ECO:0000313" key="1">
    <source>
        <dbReference type="EMBL" id="GAU12550.1"/>
    </source>
</evidence>
<organism evidence="1 2">
    <name type="scientific">Trifolium subterraneum</name>
    <name type="common">Subterranean clover</name>
    <dbReference type="NCBI Taxonomy" id="3900"/>
    <lineage>
        <taxon>Eukaryota</taxon>
        <taxon>Viridiplantae</taxon>
        <taxon>Streptophyta</taxon>
        <taxon>Embryophyta</taxon>
        <taxon>Tracheophyta</taxon>
        <taxon>Spermatophyta</taxon>
        <taxon>Magnoliopsida</taxon>
        <taxon>eudicotyledons</taxon>
        <taxon>Gunneridae</taxon>
        <taxon>Pentapetalae</taxon>
        <taxon>rosids</taxon>
        <taxon>fabids</taxon>
        <taxon>Fabales</taxon>
        <taxon>Fabaceae</taxon>
        <taxon>Papilionoideae</taxon>
        <taxon>50 kb inversion clade</taxon>
        <taxon>NPAAA clade</taxon>
        <taxon>Hologalegina</taxon>
        <taxon>IRL clade</taxon>
        <taxon>Trifolieae</taxon>
        <taxon>Trifolium</taxon>
    </lineage>
</organism>
<dbReference type="OrthoDB" id="10248475at2759"/>